<protein>
    <submittedName>
        <fullName evidence="2">Uncharacterized protein</fullName>
    </submittedName>
</protein>
<feature type="region of interest" description="Disordered" evidence="1">
    <location>
        <begin position="1"/>
        <end position="24"/>
    </location>
</feature>
<evidence type="ECO:0000313" key="2">
    <source>
        <dbReference type="EMBL" id="MBO3665107.1"/>
    </source>
</evidence>
<dbReference type="RefSeq" id="WP_208505503.1">
    <property type="nucleotide sequence ID" value="NZ_JAGFOA010000008.1"/>
</dbReference>
<evidence type="ECO:0000313" key="3">
    <source>
        <dbReference type="Proteomes" id="UP000680132"/>
    </source>
</evidence>
<name>A0A939QLI2_9MICO</name>
<proteinExistence type="predicted"/>
<gene>
    <name evidence="2" type="ORF">J5V96_16530</name>
</gene>
<feature type="compositionally biased region" description="Basic residues" evidence="1">
    <location>
        <begin position="7"/>
        <end position="16"/>
    </location>
</feature>
<organism evidence="2 3">
    <name type="scientific">Microbacterium stercoris</name>
    <dbReference type="NCBI Taxonomy" id="2820289"/>
    <lineage>
        <taxon>Bacteria</taxon>
        <taxon>Bacillati</taxon>
        <taxon>Actinomycetota</taxon>
        <taxon>Actinomycetes</taxon>
        <taxon>Micrococcales</taxon>
        <taxon>Microbacteriaceae</taxon>
        <taxon>Microbacterium</taxon>
    </lineage>
</organism>
<comment type="caution">
    <text evidence="2">The sequence shown here is derived from an EMBL/GenBank/DDBJ whole genome shotgun (WGS) entry which is preliminary data.</text>
</comment>
<evidence type="ECO:0000256" key="1">
    <source>
        <dbReference type="SAM" id="MobiDB-lite"/>
    </source>
</evidence>
<reference evidence="2" key="1">
    <citation type="submission" date="2021-03" db="EMBL/GenBank/DDBJ databases">
        <title>Microbacterium sp. nov., a novel actinobacterium isolated from cow dung.</title>
        <authorList>
            <person name="Zhang L."/>
        </authorList>
    </citation>
    <scope>NUCLEOTIDE SEQUENCE</scope>
    <source>
        <strain evidence="2">NEAU-LLB</strain>
    </source>
</reference>
<accession>A0A939QLI2</accession>
<dbReference type="AlphaFoldDB" id="A0A939QLI2"/>
<dbReference type="Proteomes" id="UP000680132">
    <property type="component" value="Unassembled WGS sequence"/>
</dbReference>
<keyword evidence="3" id="KW-1185">Reference proteome</keyword>
<sequence length="218" mass="22285">MADHRIGTRRQTRRARRESERERHPWRVPTGIGAVLVAGTLLLWGGQTTAATWSGAASAEAGGLTHGTLDLRWNDDADDAVALADWGLSGMLPGDSRAVTITVSNPSLASSLAYDVHARATNPALAPQLTLELFLEGTATNTGSAATGFSGSCSGTSLGSAQPLTTGDAPYGAVAGPVAPGASHTLCARIVFVSTAPASVQGQTAQVVLTALVRQLDS</sequence>
<dbReference type="EMBL" id="JAGFOA010000008">
    <property type="protein sequence ID" value="MBO3665107.1"/>
    <property type="molecule type" value="Genomic_DNA"/>
</dbReference>